<dbReference type="KEGG" id="ngr:NAEGRDRAFT_66301"/>
<reference evidence="2 3" key="1">
    <citation type="journal article" date="2010" name="Cell">
        <title>The genome of Naegleria gruberi illuminates early eukaryotic versatility.</title>
        <authorList>
            <person name="Fritz-Laylin L.K."/>
            <person name="Prochnik S.E."/>
            <person name="Ginger M.L."/>
            <person name="Dacks J.B."/>
            <person name="Carpenter M.L."/>
            <person name="Field M.C."/>
            <person name="Kuo A."/>
            <person name="Paredez A."/>
            <person name="Chapman J."/>
            <person name="Pham J."/>
            <person name="Shu S."/>
            <person name="Neupane R."/>
            <person name="Cipriano M."/>
            <person name="Mancuso J."/>
            <person name="Tu H."/>
            <person name="Salamov A."/>
            <person name="Lindquist E."/>
            <person name="Shapiro H."/>
            <person name="Lucas S."/>
            <person name="Grigoriev I.V."/>
            <person name="Cande W.Z."/>
            <person name="Fulton C."/>
            <person name="Rokhsar D.S."/>
            <person name="Dawson S.C."/>
        </authorList>
    </citation>
    <scope>NUCLEOTIDE SEQUENCE [LARGE SCALE GENOMIC DNA]</scope>
    <source>
        <strain evidence="2 3">NEG-M</strain>
    </source>
</reference>
<proteinExistence type="predicted"/>
<feature type="region of interest" description="Disordered" evidence="1">
    <location>
        <begin position="1"/>
        <end position="59"/>
    </location>
</feature>
<organism evidence="3">
    <name type="scientific">Naegleria gruberi</name>
    <name type="common">Amoeba</name>
    <dbReference type="NCBI Taxonomy" id="5762"/>
    <lineage>
        <taxon>Eukaryota</taxon>
        <taxon>Discoba</taxon>
        <taxon>Heterolobosea</taxon>
        <taxon>Tetramitia</taxon>
        <taxon>Eutetramitia</taxon>
        <taxon>Vahlkampfiidae</taxon>
        <taxon>Naegleria</taxon>
    </lineage>
</organism>
<dbReference type="EMBL" id="GG738861">
    <property type="protein sequence ID" value="EFC45951.1"/>
    <property type="molecule type" value="Genomic_DNA"/>
</dbReference>
<protein>
    <submittedName>
        <fullName evidence="2">Uncharacterized protein</fullName>
    </submittedName>
</protein>
<dbReference type="Proteomes" id="UP000006671">
    <property type="component" value="Unassembled WGS sequence"/>
</dbReference>
<dbReference type="VEuPathDB" id="AmoebaDB:NAEGRDRAFT_66301"/>
<gene>
    <name evidence="2" type="ORF">NAEGRDRAFT_66301</name>
</gene>
<dbReference type="RefSeq" id="XP_002678695.1">
    <property type="nucleotide sequence ID" value="XM_002678649.1"/>
</dbReference>
<dbReference type="GeneID" id="8858952"/>
<dbReference type="AlphaFoldDB" id="D2VBQ9"/>
<evidence type="ECO:0000256" key="1">
    <source>
        <dbReference type="SAM" id="MobiDB-lite"/>
    </source>
</evidence>
<keyword evidence="3" id="KW-1185">Reference proteome</keyword>
<evidence type="ECO:0000313" key="3">
    <source>
        <dbReference type="Proteomes" id="UP000006671"/>
    </source>
</evidence>
<feature type="compositionally biased region" description="Polar residues" evidence="1">
    <location>
        <begin position="1"/>
        <end position="49"/>
    </location>
</feature>
<accession>D2VBQ9</accession>
<sequence>MQQPPLSKSPITTINNTDSASSSLEAFKFGTQNESTRPKSASRPRTPNFDNPLDISPQSTRDFIRTRKDSLAFADEQGNFLTKTIQDEFEKIKDKVSKEMMADSFVDLARLGKIELVKEWLEQSGMDPNMKNKNGVSRMSIF</sequence>
<name>D2VBQ9_NAEGR</name>
<dbReference type="InParanoid" id="D2VBQ9"/>
<evidence type="ECO:0000313" key="2">
    <source>
        <dbReference type="EMBL" id="EFC45951.1"/>
    </source>
</evidence>